<keyword evidence="3 6" id="KW-0863">Zinc-finger</keyword>
<comment type="caution">
    <text evidence="10">The sequence shown here is derived from an EMBL/GenBank/DDBJ whole genome shotgun (WGS) entry which is preliminary data.</text>
</comment>
<evidence type="ECO:0000313" key="11">
    <source>
        <dbReference type="Proteomes" id="UP001591681"/>
    </source>
</evidence>
<keyword evidence="2" id="KW-0479">Metal-binding</keyword>
<feature type="region of interest" description="Disordered" evidence="8">
    <location>
        <begin position="614"/>
        <end position="634"/>
    </location>
</feature>
<evidence type="ECO:0000256" key="8">
    <source>
        <dbReference type="SAM" id="MobiDB-lite"/>
    </source>
</evidence>
<evidence type="ECO:0000256" key="1">
    <source>
        <dbReference type="ARBA" id="ARBA00022553"/>
    </source>
</evidence>
<dbReference type="Pfam" id="PF18112">
    <property type="entry name" value="Zn-C2H2_12"/>
    <property type="match status" value="1"/>
</dbReference>
<feature type="compositionally biased region" description="Gly residues" evidence="8">
    <location>
        <begin position="555"/>
        <end position="572"/>
    </location>
</feature>
<feature type="region of interest" description="Disordered" evidence="8">
    <location>
        <begin position="425"/>
        <end position="576"/>
    </location>
</feature>
<evidence type="ECO:0000256" key="3">
    <source>
        <dbReference type="ARBA" id="ARBA00022771"/>
    </source>
</evidence>
<keyword evidence="1" id="KW-0597">Phosphoprotein</keyword>
<feature type="coiled-coil region" evidence="7">
    <location>
        <begin position="330"/>
        <end position="361"/>
    </location>
</feature>
<evidence type="ECO:0000259" key="9">
    <source>
        <dbReference type="PROSITE" id="PS51905"/>
    </source>
</evidence>
<keyword evidence="4" id="KW-0862">Zinc</keyword>
<keyword evidence="11" id="KW-1185">Reference proteome</keyword>
<dbReference type="InterPro" id="IPR024581">
    <property type="entry name" value="TBD"/>
</dbReference>
<feature type="domain" description="UBZ1-type" evidence="9">
    <location>
        <begin position="688"/>
        <end position="714"/>
    </location>
</feature>
<dbReference type="GO" id="GO:0008270">
    <property type="term" value="F:zinc ion binding"/>
    <property type="evidence" value="ECO:0007669"/>
    <property type="project" value="UniProtKB-KW"/>
</dbReference>
<gene>
    <name evidence="10" type="ORF">ACEWY4_002359</name>
</gene>
<evidence type="ECO:0000256" key="2">
    <source>
        <dbReference type="ARBA" id="ARBA00022723"/>
    </source>
</evidence>
<dbReference type="PANTHER" id="PTHR14432">
    <property type="entry name" value="PROSAPIP2 PROTEIN/5-AZACYTIDINE INDUCED GENE 2"/>
    <property type="match status" value="1"/>
</dbReference>
<dbReference type="InterPro" id="IPR051891">
    <property type="entry name" value="TBK1-IKBKE_adapters"/>
</dbReference>
<sequence length="720" mass="79384">MDSLLSGKLSLLGGVESLREDGCGMGWPSSPLSGDMYPTSLSGDMYPTSLSGDMYPNSHFALAAAYHDIKTRLASLERENITIKHKLKNYEVKFPMISEFVEERSPCCSCEPKESSLMMTDNSSLQQKIISLTQELQKSKEREERLEDVIQAYEKIHLEKSNVQRDLDKMTSLAEQHVERIRGLEAALRQRDDSLQKLSSRLRSSPPAQPHGRLSKDSPPAQPHGRLSKDSPQAQPHGRLSKDSPQAQPHGRLSKDSPQAQPHGRLSKDSPQAQKPVRTKDTHHLQLHTSLDVPRECRGPTLQSSRSLDALSDLKVQKLEAELEGARHEAQGAWQREEELKAELQRLQEEIRQLQENQRQEMPTTCEHCDVEWIKKAGDEQVNLALAYTELTEELGRVRSLAAKQSEILSQTQQHSPAVLLVPSTVSRHSPSSQRPSPSSQRPSPSSQRPSSQRPSPERLRPSPPISPPTGPASYTGRPPISRLRERFQGRRSYSEMSEPSPHGRPPSHARLLCDPVSTLPKPRPLGRGGETGAFQRLPRASLGAARPASAHGGTLRGGGMGGVGGMGGSLGGSPARRHRTLELELAFPLVEMPHLCRLEDSPVMPALAPAPLVTPPQSSDEEEDWHCSSPAHSPPRTLGAILPPCPQFPAPEGPSTLTCHLPGHLHGDHAQSWPSINLWMETEENAARSCPLCQLTFPTDYPDDALIKHIDTHLENSKI</sequence>
<organism evidence="10 11">
    <name type="scientific">Coilia grayii</name>
    <name type="common">Gray's grenadier anchovy</name>
    <dbReference type="NCBI Taxonomy" id="363190"/>
    <lineage>
        <taxon>Eukaryota</taxon>
        <taxon>Metazoa</taxon>
        <taxon>Chordata</taxon>
        <taxon>Craniata</taxon>
        <taxon>Vertebrata</taxon>
        <taxon>Euteleostomi</taxon>
        <taxon>Actinopterygii</taxon>
        <taxon>Neopterygii</taxon>
        <taxon>Teleostei</taxon>
        <taxon>Clupei</taxon>
        <taxon>Clupeiformes</taxon>
        <taxon>Clupeoidei</taxon>
        <taxon>Engraulidae</taxon>
        <taxon>Coilinae</taxon>
        <taxon>Coilia</taxon>
    </lineage>
</organism>
<accession>A0ABD1KN94</accession>
<protein>
    <recommendedName>
        <fullName evidence="9">UBZ1-type domain-containing protein</fullName>
    </recommendedName>
</protein>
<dbReference type="AlphaFoldDB" id="A0ABD1KN94"/>
<feature type="compositionally biased region" description="Low complexity" evidence="8">
    <location>
        <begin position="427"/>
        <end position="455"/>
    </location>
</feature>
<dbReference type="PROSITE" id="PS51905">
    <property type="entry name" value="ZF_UBZ1"/>
    <property type="match status" value="1"/>
</dbReference>
<evidence type="ECO:0000256" key="6">
    <source>
        <dbReference type="PROSITE-ProRule" id="PRU01253"/>
    </source>
</evidence>
<feature type="compositionally biased region" description="Pro residues" evidence="8">
    <location>
        <begin position="462"/>
        <end position="471"/>
    </location>
</feature>
<name>A0ABD1KN94_9TELE</name>
<evidence type="ECO:0000256" key="4">
    <source>
        <dbReference type="ARBA" id="ARBA00022833"/>
    </source>
</evidence>
<reference evidence="10 11" key="1">
    <citation type="submission" date="2024-09" db="EMBL/GenBank/DDBJ databases">
        <title>A chromosome-level genome assembly of Gray's grenadier anchovy, Coilia grayii.</title>
        <authorList>
            <person name="Fu Z."/>
        </authorList>
    </citation>
    <scope>NUCLEOTIDE SEQUENCE [LARGE SCALE GENOMIC DNA]</scope>
    <source>
        <strain evidence="10">G4</strain>
        <tissue evidence="10">Muscle</tissue>
    </source>
</reference>
<evidence type="ECO:0000313" key="10">
    <source>
        <dbReference type="EMBL" id="KAL2100598.1"/>
    </source>
</evidence>
<dbReference type="InterPro" id="IPR041641">
    <property type="entry name" value="CALCOCO1/2_Zn_UBZ1"/>
</dbReference>
<feature type="region of interest" description="Disordered" evidence="8">
    <location>
        <begin position="199"/>
        <end position="304"/>
    </location>
</feature>
<keyword evidence="5 7" id="KW-0175">Coiled coil</keyword>
<evidence type="ECO:0000256" key="7">
    <source>
        <dbReference type="SAM" id="Coils"/>
    </source>
</evidence>
<dbReference type="PANTHER" id="PTHR14432:SF2">
    <property type="entry name" value="TANK-BINDING KINASE 1-BINDING PROTEIN 1"/>
    <property type="match status" value="1"/>
</dbReference>
<dbReference type="Pfam" id="PF12845">
    <property type="entry name" value="TBD"/>
    <property type="match status" value="1"/>
</dbReference>
<feature type="coiled-coil region" evidence="7">
    <location>
        <begin position="122"/>
        <end position="156"/>
    </location>
</feature>
<dbReference type="Proteomes" id="UP001591681">
    <property type="component" value="Unassembled WGS sequence"/>
</dbReference>
<proteinExistence type="predicted"/>
<dbReference type="EMBL" id="JBHFQA010000003">
    <property type="protein sequence ID" value="KAL2100598.1"/>
    <property type="molecule type" value="Genomic_DNA"/>
</dbReference>
<evidence type="ECO:0000256" key="5">
    <source>
        <dbReference type="ARBA" id="ARBA00023054"/>
    </source>
</evidence>